<name>A0A8C6TEC9_9GOBI</name>
<evidence type="ECO:0000313" key="18">
    <source>
        <dbReference type="Proteomes" id="UP000694523"/>
    </source>
</evidence>
<keyword evidence="7" id="KW-0865">Zymogen</keyword>
<keyword evidence="18" id="KW-1185">Reference proteome</keyword>
<dbReference type="PROSITE" id="PS50240">
    <property type="entry name" value="TRYPSIN_DOM"/>
    <property type="match status" value="1"/>
</dbReference>
<dbReference type="GO" id="GO:0006508">
    <property type="term" value="P:proteolysis"/>
    <property type="evidence" value="ECO:0007669"/>
    <property type="project" value="UniProtKB-KW"/>
</dbReference>
<sequence>VFFPSDDSVYTALHFPTFYTAAWGCGLPTYPPVLSRVVGGDDVRPHSWPWQISLESGRYGHWSHACGGTLISSEWVITAAHCILYLFTFVRIFLSLIFHVLHRDKYSYREEGALTISPAKIIKHYDYNSINDIAMLKLDTPVTFTDTIKPACLPEEGAVLPNGAPCYISGWGRLSTEGPGAIILQQALLPVVSYEICSQSDWWSFLLTRDMVVPEETTHLHFNFQGDSGGPLNCQNPDGSWAVHGVVSFGSGQGCNVVQKPTVFSKVSSYIDWINSVSRFIIFATISKTDQKKISST</sequence>
<dbReference type="Pfam" id="PF00089">
    <property type="entry name" value="Trypsin"/>
    <property type="match status" value="1"/>
</dbReference>
<reference evidence="17" key="1">
    <citation type="submission" date="2025-08" db="UniProtKB">
        <authorList>
            <consortium name="Ensembl"/>
        </authorList>
    </citation>
    <scope>IDENTIFICATION</scope>
</reference>
<dbReference type="InterPro" id="IPR043504">
    <property type="entry name" value="Peptidase_S1_PA_chymotrypsin"/>
</dbReference>
<evidence type="ECO:0000256" key="4">
    <source>
        <dbReference type="ARBA" id="ARBA00022729"/>
    </source>
</evidence>
<dbReference type="PANTHER" id="PTHR24257:SF19">
    <property type="entry name" value="CHYMOTRYPSIN-LIKE ELASTASE FAMILY MEMBER 2B"/>
    <property type="match status" value="1"/>
</dbReference>
<evidence type="ECO:0000256" key="6">
    <source>
        <dbReference type="ARBA" id="ARBA00022825"/>
    </source>
</evidence>
<dbReference type="AlphaFoldDB" id="A0A8C6TEC9"/>
<dbReference type="InterPro" id="IPR001254">
    <property type="entry name" value="Trypsin_dom"/>
</dbReference>
<dbReference type="GO" id="GO:0004252">
    <property type="term" value="F:serine-type endopeptidase activity"/>
    <property type="evidence" value="ECO:0007669"/>
    <property type="project" value="UniProtKB-EC"/>
</dbReference>
<evidence type="ECO:0000256" key="10">
    <source>
        <dbReference type="ARBA" id="ARBA00038991"/>
    </source>
</evidence>
<evidence type="ECO:0000256" key="9">
    <source>
        <dbReference type="ARBA" id="ARBA00036026"/>
    </source>
</evidence>
<dbReference type="FunFam" id="2.40.10.10:FF:000146">
    <property type="entry name" value="Serine protease 53"/>
    <property type="match status" value="1"/>
</dbReference>
<keyword evidence="6" id="KW-0720">Serine protease</keyword>
<dbReference type="Proteomes" id="UP000694523">
    <property type="component" value="Unplaced"/>
</dbReference>
<feature type="transmembrane region" description="Helical" evidence="15">
    <location>
        <begin position="75"/>
        <end position="101"/>
    </location>
</feature>
<protein>
    <recommendedName>
        <fullName evidence="12">Granzyme M</fullName>
        <ecNumber evidence="10">3.4.21.71</ecNumber>
    </recommendedName>
    <alternativeName>
        <fullName evidence="13">Met-ase</fullName>
    </alternativeName>
    <alternativeName>
        <fullName evidence="14">Natural killer cell granular protease</fullName>
    </alternativeName>
</protein>
<keyword evidence="3" id="KW-0645">Protease</keyword>
<keyword evidence="15" id="KW-0472">Membrane</keyword>
<organism evidence="17 18">
    <name type="scientific">Neogobius melanostomus</name>
    <name type="common">round goby</name>
    <dbReference type="NCBI Taxonomy" id="47308"/>
    <lineage>
        <taxon>Eukaryota</taxon>
        <taxon>Metazoa</taxon>
        <taxon>Chordata</taxon>
        <taxon>Craniata</taxon>
        <taxon>Vertebrata</taxon>
        <taxon>Euteleostomi</taxon>
        <taxon>Actinopterygii</taxon>
        <taxon>Neopterygii</taxon>
        <taxon>Teleostei</taxon>
        <taxon>Neoteleostei</taxon>
        <taxon>Acanthomorphata</taxon>
        <taxon>Gobiaria</taxon>
        <taxon>Gobiiformes</taxon>
        <taxon>Gobioidei</taxon>
        <taxon>Gobiidae</taxon>
        <taxon>Benthophilinae</taxon>
        <taxon>Neogobiini</taxon>
        <taxon>Neogobius</taxon>
    </lineage>
</organism>
<keyword evidence="2" id="KW-0964">Secreted</keyword>
<comment type="subcellular location">
    <subcellularLocation>
        <location evidence="1">Secreted</location>
    </subcellularLocation>
</comment>
<evidence type="ECO:0000256" key="11">
    <source>
        <dbReference type="ARBA" id="ARBA00054080"/>
    </source>
</evidence>
<evidence type="ECO:0000256" key="5">
    <source>
        <dbReference type="ARBA" id="ARBA00022801"/>
    </source>
</evidence>
<evidence type="ECO:0000256" key="12">
    <source>
        <dbReference type="ARBA" id="ARBA00067130"/>
    </source>
</evidence>
<dbReference type="SMART" id="SM00020">
    <property type="entry name" value="Tryp_SPc"/>
    <property type="match status" value="1"/>
</dbReference>
<dbReference type="EC" id="3.4.21.71" evidence="10"/>
<proteinExistence type="predicted"/>
<evidence type="ECO:0000256" key="3">
    <source>
        <dbReference type="ARBA" id="ARBA00022670"/>
    </source>
</evidence>
<evidence type="ECO:0000256" key="15">
    <source>
        <dbReference type="SAM" id="Phobius"/>
    </source>
</evidence>
<evidence type="ECO:0000313" key="17">
    <source>
        <dbReference type="Ensembl" id="ENSNMLP00000016964.1"/>
    </source>
</evidence>
<dbReference type="SUPFAM" id="SSF50494">
    <property type="entry name" value="Trypsin-like serine proteases"/>
    <property type="match status" value="1"/>
</dbReference>
<keyword evidence="5" id="KW-0378">Hydrolase</keyword>
<keyword evidence="8" id="KW-1015">Disulfide bond</keyword>
<comment type="catalytic activity">
    <reaction evidence="9">
        <text>Preferential cleavage: Leu-|-Xaa, Met-|-Xaa and Phe-|-Xaa. Hydrolyzes elastin.</text>
        <dbReference type="EC" id="3.4.21.71"/>
    </reaction>
</comment>
<dbReference type="PANTHER" id="PTHR24257">
    <property type="entry name" value="CHYMOTRYPSIN-LIKE ELASTASE FAMILY MEMBER"/>
    <property type="match status" value="1"/>
</dbReference>
<evidence type="ECO:0000259" key="16">
    <source>
        <dbReference type="PROSITE" id="PS50240"/>
    </source>
</evidence>
<keyword evidence="15" id="KW-1133">Transmembrane helix</keyword>
<dbReference type="PROSITE" id="PS00134">
    <property type="entry name" value="TRYPSIN_HIS"/>
    <property type="match status" value="1"/>
</dbReference>
<accession>A0A8C6TEC9</accession>
<dbReference type="InterPro" id="IPR001314">
    <property type="entry name" value="Peptidase_S1A"/>
</dbReference>
<dbReference type="PRINTS" id="PR00722">
    <property type="entry name" value="CHYMOTRYPSIN"/>
</dbReference>
<dbReference type="InterPro" id="IPR050850">
    <property type="entry name" value="Peptidase_S1_Elastase_sf"/>
</dbReference>
<dbReference type="InterPro" id="IPR018114">
    <property type="entry name" value="TRYPSIN_HIS"/>
</dbReference>
<keyword evidence="4" id="KW-0732">Signal</keyword>
<evidence type="ECO:0000256" key="7">
    <source>
        <dbReference type="ARBA" id="ARBA00023145"/>
    </source>
</evidence>
<evidence type="ECO:0000256" key="14">
    <source>
        <dbReference type="ARBA" id="ARBA00079711"/>
    </source>
</evidence>
<feature type="domain" description="Peptidase S1" evidence="16">
    <location>
        <begin position="37"/>
        <end position="279"/>
    </location>
</feature>
<comment type="function">
    <text evidence="11">Cleaves peptide substrates after methionine, leucine, and norleucine. Physiological substrates include EZR, alpha-tubulins and the apoptosis inhibitor BIRC5/Survivin. Promotes caspase activation and subsequent apoptosis of target cells.</text>
</comment>
<evidence type="ECO:0000256" key="2">
    <source>
        <dbReference type="ARBA" id="ARBA00022525"/>
    </source>
</evidence>
<dbReference type="InterPro" id="IPR009003">
    <property type="entry name" value="Peptidase_S1_PA"/>
</dbReference>
<keyword evidence="15" id="KW-0812">Transmembrane</keyword>
<dbReference type="CDD" id="cd00190">
    <property type="entry name" value="Tryp_SPc"/>
    <property type="match status" value="1"/>
</dbReference>
<evidence type="ECO:0000256" key="8">
    <source>
        <dbReference type="ARBA" id="ARBA00023157"/>
    </source>
</evidence>
<dbReference type="Gene3D" id="2.40.10.10">
    <property type="entry name" value="Trypsin-like serine proteases"/>
    <property type="match status" value="2"/>
</dbReference>
<evidence type="ECO:0000256" key="13">
    <source>
        <dbReference type="ARBA" id="ARBA00078807"/>
    </source>
</evidence>
<dbReference type="GO" id="GO:0005615">
    <property type="term" value="C:extracellular space"/>
    <property type="evidence" value="ECO:0007669"/>
    <property type="project" value="TreeGrafter"/>
</dbReference>
<reference evidence="17" key="2">
    <citation type="submission" date="2025-09" db="UniProtKB">
        <authorList>
            <consortium name="Ensembl"/>
        </authorList>
    </citation>
    <scope>IDENTIFICATION</scope>
</reference>
<dbReference type="Ensembl" id="ENSNMLT00000019083.1">
    <property type="protein sequence ID" value="ENSNMLP00000016964.1"/>
    <property type="gene ID" value="ENSNMLG00000011154.1"/>
</dbReference>
<evidence type="ECO:0000256" key="1">
    <source>
        <dbReference type="ARBA" id="ARBA00004613"/>
    </source>
</evidence>